<evidence type="ECO:0000256" key="2">
    <source>
        <dbReference type="ARBA" id="ARBA00023015"/>
    </source>
</evidence>
<dbReference type="CDD" id="cd10017">
    <property type="entry name" value="B3_DNA"/>
    <property type="match status" value="2"/>
</dbReference>
<evidence type="ECO:0000256" key="4">
    <source>
        <dbReference type="ARBA" id="ARBA00023163"/>
    </source>
</evidence>
<dbReference type="InterPro" id="IPR003340">
    <property type="entry name" value="B3_DNA-bd"/>
</dbReference>
<protein>
    <recommendedName>
        <fullName evidence="6">TF-B3 domain-containing protein</fullName>
    </recommendedName>
</protein>
<dbReference type="Gene3D" id="2.40.330.10">
    <property type="entry name" value="DNA-binding pseudobarrel domain"/>
    <property type="match status" value="2"/>
</dbReference>
<keyword evidence="4" id="KW-0804">Transcription</keyword>
<name>A0A8J5ZJL1_9ROSI</name>
<comment type="caution">
    <text evidence="7">The sequence shown here is derived from an EMBL/GenBank/DDBJ whole genome shotgun (WGS) entry which is preliminary data.</text>
</comment>
<keyword evidence="5" id="KW-0539">Nucleus</keyword>
<evidence type="ECO:0000313" key="7">
    <source>
        <dbReference type="EMBL" id="KAG8500187.1"/>
    </source>
</evidence>
<organism evidence="7 8">
    <name type="scientific">Gossypium anomalum</name>
    <dbReference type="NCBI Taxonomy" id="47600"/>
    <lineage>
        <taxon>Eukaryota</taxon>
        <taxon>Viridiplantae</taxon>
        <taxon>Streptophyta</taxon>
        <taxon>Embryophyta</taxon>
        <taxon>Tracheophyta</taxon>
        <taxon>Spermatophyta</taxon>
        <taxon>Magnoliopsida</taxon>
        <taxon>eudicotyledons</taxon>
        <taxon>Gunneridae</taxon>
        <taxon>Pentapetalae</taxon>
        <taxon>rosids</taxon>
        <taxon>malvids</taxon>
        <taxon>Malvales</taxon>
        <taxon>Malvaceae</taxon>
        <taxon>Malvoideae</taxon>
        <taxon>Gossypium</taxon>
    </lineage>
</organism>
<evidence type="ECO:0000256" key="5">
    <source>
        <dbReference type="ARBA" id="ARBA00023242"/>
    </source>
</evidence>
<dbReference type="SMART" id="SM01019">
    <property type="entry name" value="B3"/>
    <property type="match status" value="1"/>
</dbReference>
<keyword evidence="2" id="KW-0805">Transcription regulation</keyword>
<dbReference type="Proteomes" id="UP000701853">
    <property type="component" value="Chromosome 2"/>
</dbReference>
<dbReference type="Pfam" id="PF02362">
    <property type="entry name" value="B3"/>
    <property type="match status" value="1"/>
</dbReference>
<dbReference type="AlphaFoldDB" id="A0A8J5ZJL1"/>
<keyword evidence="3" id="KW-0238">DNA-binding</keyword>
<dbReference type="OrthoDB" id="1002319at2759"/>
<evidence type="ECO:0000259" key="6">
    <source>
        <dbReference type="PROSITE" id="PS50863"/>
    </source>
</evidence>
<evidence type="ECO:0000256" key="3">
    <source>
        <dbReference type="ARBA" id="ARBA00023125"/>
    </source>
</evidence>
<reference evidence="7 8" key="1">
    <citation type="journal article" date="2021" name="bioRxiv">
        <title>The Gossypium anomalum genome as a resource for cotton improvement and evolutionary analysis of hybrid incompatibility.</title>
        <authorList>
            <person name="Grover C.E."/>
            <person name="Yuan D."/>
            <person name="Arick M.A."/>
            <person name="Miller E.R."/>
            <person name="Hu G."/>
            <person name="Peterson D.G."/>
            <person name="Wendel J.F."/>
            <person name="Udall J.A."/>
        </authorList>
    </citation>
    <scope>NUCLEOTIDE SEQUENCE [LARGE SCALE GENOMIC DNA]</scope>
    <source>
        <strain evidence="7">JFW-Udall</strain>
        <tissue evidence="7">Leaf</tissue>
    </source>
</reference>
<dbReference type="PANTHER" id="PTHR31391:SF155">
    <property type="entry name" value="B3 DOMAIN-CONTAINING PROTEIN OS11G0197600"/>
    <property type="match status" value="1"/>
</dbReference>
<dbReference type="InterPro" id="IPR015300">
    <property type="entry name" value="DNA-bd_pseudobarrel_sf"/>
</dbReference>
<dbReference type="EMBL" id="JAHUZN010000002">
    <property type="protein sequence ID" value="KAG8500187.1"/>
    <property type="molecule type" value="Genomic_DNA"/>
</dbReference>
<evidence type="ECO:0000313" key="8">
    <source>
        <dbReference type="Proteomes" id="UP000701853"/>
    </source>
</evidence>
<dbReference type="PROSITE" id="PS50863">
    <property type="entry name" value="B3"/>
    <property type="match status" value="2"/>
</dbReference>
<sequence length="603" mass="66972">MAAHSGIIFFKELTDNDVKKRLLMYDGKIWEVKCTVRTKGYLKPVLSVGWKMFVVANELKVGDRITMCKDEDGFSHYMVEVEKPPAGNQHGTLPNSPAPSFIHNKPDETTVEYRREVPEDLAGAHHQPDSAPMNMPANAWQSPSIGMFGTNIYGEKAHFSPMTYPVALVMLVELEKHVLILLQIIKFGNNWRWQDIYGGAVPCQWNDQNGGFCRTRITKFMHLNVGDKFTLYQVQVEDGSSYYMVEVGREIHFLGINAMADGSDRTADEHLGLGYATIQRQKWNGKLMEGDKKKKFPDNPYAKAMASQPTKMFSKKLKTTDINKRLAIPGKILPSLPAFNGGHAVMIQLKYGTKIWSIGCTVRKNGYKKPVLSVGWRKFVADNKLKTGDIITMYKDFEDEDVGSHFRVEVEKPPAASNQDRSHGTHPSSSVLAFNDHEVDGTNSGNEADRIPNKALDDGAINLEGGIPIMELPDVATDTLVDGHVFAKPSVTISGAIMTDEMKCLGITKDTDMGEPSLLSPCMPKPEGEIDFLGIAEGGDAIAYGSGPSDAAGEACCNFITHHRKNKRENNTYLRPIIASILRVVGHQVRWWCDGAPRLRSKL</sequence>
<feature type="domain" description="TF-B3" evidence="6">
    <location>
        <begin position="1"/>
        <end position="85"/>
    </location>
</feature>
<feature type="domain" description="TF-B3" evidence="6">
    <location>
        <begin position="311"/>
        <end position="414"/>
    </location>
</feature>
<dbReference type="GO" id="GO:0005634">
    <property type="term" value="C:nucleus"/>
    <property type="evidence" value="ECO:0007669"/>
    <property type="project" value="UniProtKB-SubCell"/>
</dbReference>
<dbReference type="GO" id="GO:0003677">
    <property type="term" value="F:DNA binding"/>
    <property type="evidence" value="ECO:0007669"/>
    <property type="project" value="UniProtKB-KW"/>
</dbReference>
<dbReference type="InterPro" id="IPR044837">
    <property type="entry name" value="REM16-like"/>
</dbReference>
<dbReference type="SUPFAM" id="SSF101936">
    <property type="entry name" value="DNA-binding pseudobarrel domain"/>
    <property type="match status" value="2"/>
</dbReference>
<evidence type="ECO:0000256" key="1">
    <source>
        <dbReference type="ARBA" id="ARBA00004123"/>
    </source>
</evidence>
<gene>
    <name evidence="7" type="ORF">CXB51_003619</name>
</gene>
<comment type="subcellular location">
    <subcellularLocation>
        <location evidence="1">Nucleus</location>
    </subcellularLocation>
</comment>
<dbReference type="PANTHER" id="PTHR31391">
    <property type="entry name" value="B3 DOMAIN-CONTAINING PROTEIN OS11G0197600-RELATED"/>
    <property type="match status" value="1"/>
</dbReference>
<proteinExistence type="predicted"/>
<accession>A0A8J5ZJL1</accession>
<keyword evidence="8" id="KW-1185">Reference proteome</keyword>